<sequence>MQISASVRHDGPRECNVNAARNAFHHNDKSSAASSRIITVASRVHLRSDIELLPNRLTFLRREALSQPPPWPIMIDKARNGMLSPDNVPRAARAAVLRNSSFGVSRFHSSRSRLNYERSLC</sequence>
<name>A0A4C1VH99_EUMVA</name>
<accession>A0A4C1VH99</accession>
<gene>
    <name evidence="1" type="ORF">EVAR_95158_1</name>
</gene>
<evidence type="ECO:0000313" key="1">
    <source>
        <dbReference type="EMBL" id="GBP38033.1"/>
    </source>
</evidence>
<reference evidence="1 2" key="1">
    <citation type="journal article" date="2019" name="Commun. Biol.">
        <title>The bagworm genome reveals a unique fibroin gene that provides high tensile strength.</title>
        <authorList>
            <person name="Kono N."/>
            <person name="Nakamura H."/>
            <person name="Ohtoshi R."/>
            <person name="Tomita M."/>
            <person name="Numata K."/>
            <person name="Arakawa K."/>
        </authorList>
    </citation>
    <scope>NUCLEOTIDE SEQUENCE [LARGE SCALE GENOMIC DNA]</scope>
</reference>
<proteinExistence type="predicted"/>
<dbReference type="EMBL" id="BGZK01000343">
    <property type="protein sequence ID" value="GBP38033.1"/>
    <property type="molecule type" value="Genomic_DNA"/>
</dbReference>
<comment type="caution">
    <text evidence="1">The sequence shown here is derived from an EMBL/GenBank/DDBJ whole genome shotgun (WGS) entry which is preliminary data.</text>
</comment>
<dbReference type="Proteomes" id="UP000299102">
    <property type="component" value="Unassembled WGS sequence"/>
</dbReference>
<organism evidence="1 2">
    <name type="scientific">Eumeta variegata</name>
    <name type="common">Bagworm moth</name>
    <name type="synonym">Eumeta japonica</name>
    <dbReference type="NCBI Taxonomy" id="151549"/>
    <lineage>
        <taxon>Eukaryota</taxon>
        <taxon>Metazoa</taxon>
        <taxon>Ecdysozoa</taxon>
        <taxon>Arthropoda</taxon>
        <taxon>Hexapoda</taxon>
        <taxon>Insecta</taxon>
        <taxon>Pterygota</taxon>
        <taxon>Neoptera</taxon>
        <taxon>Endopterygota</taxon>
        <taxon>Lepidoptera</taxon>
        <taxon>Glossata</taxon>
        <taxon>Ditrysia</taxon>
        <taxon>Tineoidea</taxon>
        <taxon>Psychidae</taxon>
        <taxon>Oiketicinae</taxon>
        <taxon>Eumeta</taxon>
    </lineage>
</organism>
<keyword evidence="2" id="KW-1185">Reference proteome</keyword>
<protein>
    <submittedName>
        <fullName evidence="1">Uncharacterized protein</fullName>
    </submittedName>
</protein>
<dbReference type="AlphaFoldDB" id="A0A4C1VH99"/>
<evidence type="ECO:0000313" key="2">
    <source>
        <dbReference type="Proteomes" id="UP000299102"/>
    </source>
</evidence>